<organism evidence="2 3">
    <name type="scientific">Canariomyces notabilis</name>
    <dbReference type="NCBI Taxonomy" id="2074819"/>
    <lineage>
        <taxon>Eukaryota</taxon>
        <taxon>Fungi</taxon>
        <taxon>Dikarya</taxon>
        <taxon>Ascomycota</taxon>
        <taxon>Pezizomycotina</taxon>
        <taxon>Sordariomycetes</taxon>
        <taxon>Sordariomycetidae</taxon>
        <taxon>Sordariales</taxon>
        <taxon>Chaetomiaceae</taxon>
        <taxon>Canariomyces</taxon>
    </lineage>
</organism>
<comment type="caution">
    <text evidence="2">The sequence shown here is derived from an EMBL/GenBank/DDBJ whole genome shotgun (WGS) entry which is preliminary data.</text>
</comment>
<feature type="region of interest" description="Disordered" evidence="1">
    <location>
        <begin position="118"/>
        <end position="252"/>
    </location>
</feature>
<feature type="compositionally biased region" description="Low complexity" evidence="1">
    <location>
        <begin position="510"/>
        <end position="529"/>
    </location>
</feature>
<evidence type="ECO:0000313" key="3">
    <source>
        <dbReference type="Proteomes" id="UP001302812"/>
    </source>
</evidence>
<dbReference type="Proteomes" id="UP001302812">
    <property type="component" value="Unassembled WGS sequence"/>
</dbReference>
<feature type="compositionally biased region" description="Low complexity" evidence="1">
    <location>
        <begin position="193"/>
        <end position="206"/>
    </location>
</feature>
<gene>
    <name evidence="2" type="ORF">N656DRAFT_586550</name>
</gene>
<dbReference type="EMBL" id="MU853337">
    <property type="protein sequence ID" value="KAK4114342.1"/>
    <property type="molecule type" value="Genomic_DNA"/>
</dbReference>
<dbReference type="AlphaFoldDB" id="A0AAN6TH28"/>
<feature type="compositionally biased region" description="Gly residues" evidence="1">
    <location>
        <begin position="481"/>
        <end position="499"/>
    </location>
</feature>
<dbReference type="RefSeq" id="XP_064671912.1">
    <property type="nucleotide sequence ID" value="XM_064810191.1"/>
</dbReference>
<protein>
    <submittedName>
        <fullName evidence="2">Uncharacterized protein</fullName>
    </submittedName>
</protein>
<evidence type="ECO:0000313" key="2">
    <source>
        <dbReference type="EMBL" id="KAK4114342.1"/>
    </source>
</evidence>
<reference evidence="2" key="1">
    <citation type="journal article" date="2023" name="Mol. Phylogenet. Evol.">
        <title>Genome-scale phylogeny and comparative genomics of the fungal order Sordariales.</title>
        <authorList>
            <person name="Hensen N."/>
            <person name="Bonometti L."/>
            <person name="Westerberg I."/>
            <person name="Brannstrom I.O."/>
            <person name="Guillou S."/>
            <person name="Cros-Aarteil S."/>
            <person name="Calhoun S."/>
            <person name="Haridas S."/>
            <person name="Kuo A."/>
            <person name="Mondo S."/>
            <person name="Pangilinan J."/>
            <person name="Riley R."/>
            <person name="LaButti K."/>
            <person name="Andreopoulos B."/>
            <person name="Lipzen A."/>
            <person name="Chen C."/>
            <person name="Yan M."/>
            <person name="Daum C."/>
            <person name="Ng V."/>
            <person name="Clum A."/>
            <person name="Steindorff A."/>
            <person name="Ohm R.A."/>
            <person name="Martin F."/>
            <person name="Silar P."/>
            <person name="Natvig D.O."/>
            <person name="Lalanne C."/>
            <person name="Gautier V."/>
            <person name="Ament-Velasquez S.L."/>
            <person name="Kruys A."/>
            <person name="Hutchinson M.I."/>
            <person name="Powell A.J."/>
            <person name="Barry K."/>
            <person name="Miller A.N."/>
            <person name="Grigoriev I.V."/>
            <person name="Debuchy R."/>
            <person name="Gladieux P."/>
            <person name="Hiltunen Thoren M."/>
            <person name="Johannesson H."/>
        </authorList>
    </citation>
    <scope>NUCLEOTIDE SEQUENCE</scope>
    <source>
        <strain evidence="2">CBS 508.74</strain>
    </source>
</reference>
<feature type="compositionally biased region" description="Polar residues" evidence="1">
    <location>
        <begin position="7"/>
        <end position="21"/>
    </location>
</feature>
<sequence>MLVRLISTESAQSPLQPTSRSRMAPAAPPHPLDLRGQIIDNCQFFSRPDAGISLVVAKEPLGTFKAFVLRAEDGIRDVLLSEAGQSVYEALQALHVKSAEAVQNYIANNGFALPQAVKKQRAKQAGNHGDGRDSDAASVSSTVTIEQSDTDCGSLSDNETVSVTSVGRAKRRNQHKAKRSTKHKSRRSRSRSRSPFSPQRSLSSSSESDDDFAFRGSTRLPPIPFRQAPGRFNPFPQPTARLGNNPGNEIPPHERWRPFLQDPSCITIEPAEKFERAANRPPGPPSTAAAAAAAMTSCGYTPIGVVTGAGMAMAKPPAGPAATGPNHVGMPTHSPSTAAASQPGPQPQPQLMDLVLVVRWRHHGPCHHNQPRATLQQLPYPLTVRQIQDAALTYVRRQPGAFASTSTTASGPTPPDMTGLLSHRLWQLRATVKTLIVGDGEEVDLGGYTGSADLTRLVVAGSGAGSSGIPRVEVDVFGEGPVRGGPGTGVGGGGTGLGGMMPPVGPAGPVPGTGAVGSAHGSSSGQAIGLPPPPPPPPPSRSPAGSMGLNDGVGAAGLSHLPPATGHGHQPRRQFANGHVHGQVQSPGLPE</sequence>
<feature type="region of interest" description="Disordered" evidence="1">
    <location>
        <begin position="478"/>
        <end position="591"/>
    </location>
</feature>
<feature type="region of interest" description="Disordered" evidence="1">
    <location>
        <begin position="316"/>
        <end position="347"/>
    </location>
</feature>
<accession>A0AAN6TH28</accession>
<feature type="compositionally biased region" description="Basic residues" evidence="1">
    <location>
        <begin position="168"/>
        <end position="192"/>
    </location>
</feature>
<feature type="compositionally biased region" description="Polar residues" evidence="1">
    <location>
        <begin position="137"/>
        <end position="165"/>
    </location>
</feature>
<feature type="compositionally biased region" description="Low complexity" evidence="1">
    <location>
        <begin position="334"/>
        <end position="343"/>
    </location>
</feature>
<proteinExistence type="predicted"/>
<reference evidence="2" key="2">
    <citation type="submission" date="2023-05" db="EMBL/GenBank/DDBJ databases">
        <authorList>
            <consortium name="Lawrence Berkeley National Laboratory"/>
            <person name="Steindorff A."/>
            <person name="Hensen N."/>
            <person name="Bonometti L."/>
            <person name="Westerberg I."/>
            <person name="Brannstrom I.O."/>
            <person name="Guillou S."/>
            <person name="Cros-Aarteil S."/>
            <person name="Calhoun S."/>
            <person name="Haridas S."/>
            <person name="Kuo A."/>
            <person name="Mondo S."/>
            <person name="Pangilinan J."/>
            <person name="Riley R."/>
            <person name="Labutti K."/>
            <person name="Andreopoulos B."/>
            <person name="Lipzen A."/>
            <person name="Chen C."/>
            <person name="Yanf M."/>
            <person name="Daum C."/>
            <person name="Ng V."/>
            <person name="Clum A."/>
            <person name="Ohm R."/>
            <person name="Martin F."/>
            <person name="Silar P."/>
            <person name="Natvig D."/>
            <person name="Lalanne C."/>
            <person name="Gautier V."/>
            <person name="Ament-Velasquez S.L."/>
            <person name="Kruys A."/>
            <person name="Hutchinson M.I."/>
            <person name="Powell A.J."/>
            <person name="Barry K."/>
            <person name="Miller A.N."/>
            <person name="Grigoriev I.V."/>
            <person name="Debuchy R."/>
            <person name="Gladieux P."/>
            <person name="Thoren M.H."/>
            <person name="Johannesson H."/>
        </authorList>
    </citation>
    <scope>NUCLEOTIDE SEQUENCE</scope>
    <source>
        <strain evidence="2">CBS 508.74</strain>
    </source>
</reference>
<keyword evidence="3" id="KW-1185">Reference proteome</keyword>
<evidence type="ECO:0000256" key="1">
    <source>
        <dbReference type="SAM" id="MobiDB-lite"/>
    </source>
</evidence>
<feature type="region of interest" description="Disordered" evidence="1">
    <location>
        <begin position="1"/>
        <end position="28"/>
    </location>
</feature>
<dbReference type="GeneID" id="89934316"/>
<name>A0AAN6TH28_9PEZI</name>
<feature type="compositionally biased region" description="Pro residues" evidence="1">
    <location>
        <begin position="530"/>
        <end position="541"/>
    </location>
</feature>
<feature type="compositionally biased region" description="Low complexity" evidence="1">
    <location>
        <begin position="316"/>
        <end position="325"/>
    </location>
</feature>